<evidence type="ECO:0000256" key="2">
    <source>
        <dbReference type="PIRSR" id="PIRSR640198-2"/>
    </source>
</evidence>
<gene>
    <name evidence="4" type="ORF">SAMN05444273_10937</name>
</gene>
<reference evidence="5" key="1">
    <citation type="submission" date="2016-11" db="EMBL/GenBank/DDBJ databases">
        <authorList>
            <person name="Varghese N."/>
            <person name="Submissions S."/>
        </authorList>
    </citation>
    <scope>NUCLEOTIDE SEQUENCE [LARGE SCALE GENOMIC DNA]</scope>
    <source>
        <strain evidence="5">DSM 100566</strain>
    </source>
</reference>
<dbReference type="InterPro" id="IPR040198">
    <property type="entry name" value="Fido_containing"/>
</dbReference>
<organism evidence="4 5">
    <name type="scientific">Litoreibacter ascidiaceicola</name>
    <dbReference type="NCBI Taxonomy" id="1486859"/>
    <lineage>
        <taxon>Bacteria</taxon>
        <taxon>Pseudomonadati</taxon>
        <taxon>Pseudomonadota</taxon>
        <taxon>Alphaproteobacteria</taxon>
        <taxon>Rhodobacterales</taxon>
        <taxon>Roseobacteraceae</taxon>
        <taxon>Litoreibacter</taxon>
    </lineage>
</organism>
<dbReference type="SUPFAM" id="SSF140931">
    <property type="entry name" value="Fic-like"/>
    <property type="match status" value="1"/>
</dbReference>
<dbReference type="InterPro" id="IPR003812">
    <property type="entry name" value="Fido"/>
</dbReference>
<accession>A0A1M5DH13</accession>
<dbReference type="PANTHER" id="PTHR13504">
    <property type="entry name" value="FIDO DOMAIN-CONTAINING PROTEIN DDB_G0283145"/>
    <property type="match status" value="1"/>
</dbReference>
<proteinExistence type="predicted"/>
<evidence type="ECO:0000313" key="4">
    <source>
        <dbReference type="EMBL" id="SHF66195.1"/>
    </source>
</evidence>
<dbReference type="InterPro" id="IPR036597">
    <property type="entry name" value="Fido-like_dom_sf"/>
</dbReference>
<name>A0A1M5DH13_9RHOB</name>
<feature type="domain" description="Fido" evidence="3">
    <location>
        <begin position="357"/>
        <end position="501"/>
    </location>
</feature>
<dbReference type="PANTHER" id="PTHR13504:SF38">
    <property type="entry name" value="FIDO DOMAIN-CONTAINING PROTEIN"/>
    <property type="match status" value="1"/>
</dbReference>
<evidence type="ECO:0000313" key="5">
    <source>
        <dbReference type="Proteomes" id="UP000184144"/>
    </source>
</evidence>
<dbReference type="Pfam" id="PF02661">
    <property type="entry name" value="Fic"/>
    <property type="match status" value="1"/>
</dbReference>
<feature type="active site" evidence="1">
    <location>
        <position position="443"/>
    </location>
</feature>
<dbReference type="RefSeq" id="WP_073145907.1">
    <property type="nucleotide sequence ID" value="NZ_FQUV01000009.1"/>
</dbReference>
<dbReference type="Gene3D" id="1.10.3290.10">
    <property type="entry name" value="Fido-like domain"/>
    <property type="match status" value="1"/>
</dbReference>
<dbReference type="GO" id="GO:0005524">
    <property type="term" value="F:ATP binding"/>
    <property type="evidence" value="ECO:0007669"/>
    <property type="project" value="UniProtKB-KW"/>
</dbReference>
<evidence type="ECO:0000259" key="3">
    <source>
        <dbReference type="PROSITE" id="PS51459"/>
    </source>
</evidence>
<dbReference type="PROSITE" id="PS51459">
    <property type="entry name" value="FIDO"/>
    <property type="match status" value="1"/>
</dbReference>
<feature type="binding site" evidence="2">
    <location>
        <begin position="447"/>
        <end position="454"/>
    </location>
    <ligand>
        <name>ATP</name>
        <dbReference type="ChEBI" id="CHEBI:30616"/>
    </ligand>
</feature>
<sequence length="511" mass="57085">MATPNEKLAASLELLKERQAEHGNVLRSGELSRTHRERLKKNGFLTDVILGWLIVTRPQDKSHDSTFWYTSFWDFCRRYCHERYGVEWCFSSEQSLLLHAESTHIPKQVIIWTPKGSGNNTVLPFDTSLYDLKKDLPPKSDIVTKDGLFILSVEAALINVPEVFYRSYAMEAQIVLSGLRNTGPLLVKLLDGGHVLAAGRIAGALRRVGRDNEADTILKKMKAADYDVRERNPFVDGAHVMPLEVGSSPLAARINAAWDTHRDAILGIFPDEPGMPADKDTYLAVIDDIYVNDAYHSLSIEGYSVTTELIEQVRQGSFDPLGNVEHKKDVDALAARGYWQAFQSVRASIERILTGESAGQGARQDHDNWYEELFRPSVTAGILKAGALAGYRNHPVYLRGSRHTPPRVEAIADGMETLFKRLENEDSAAVRAVLGHWLLGYIHPYPDGNGRMARFLMNAMFASGGYPWTVIDVEHRAAYMSALESASVGGDIVPFAKLIEDRMQWSTSLSR</sequence>
<keyword evidence="2" id="KW-0067">ATP-binding</keyword>
<evidence type="ECO:0000256" key="1">
    <source>
        <dbReference type="PIRSR" id="PIRSR640198-1"/>
    </source>
</evidence>
<keyword evidence="2" id="KW-0547">Nucleotide-binding</keyword>
<dbReference type="STRING" id="1486859.SAMN05444273_10937"/>
<protein>
    <submittedName>
        <fullName evidence="4">Fic/DOC family protein</fullName>
    </submittedName>
</protein>
<dbReference type="Proteomes" id="UP000184144">
    <property type="component" value="Unassembled WGS sequence"/>
</dbReference>
<dbReference type="EMBL" id="FQUV01000009">
    <property type="protein sequence ID" value="SHF66195.1"/>
    <property type="molecule type" value="Genomic_DNA"/>
</dbReference>
<dbReference type="OrthoDB" id="9813719at2"/>
<keyword evidence="5" id="KW-1185">Reference proteome</keyword>
<dbReference type="AlphaFoldDB" id="A0A1M5DH13"/>